<feature type="non-terminal residue" evidence="1">
    <location>
        <position position="1"/>
    </location>
</feature>
<comment type="caution">
    <text evidence="1">The sequence shown here is derived from an EMBL/GenBank/DDBJ whole genome shotgun (WGS) entry which is preliminary data.</text>
</comment>
<accession>X1DPH7</accession>
<protein>
    <submittedName>
        <fullName evidence="1">Uncharacterized protein</fullName>
    </submittedName>
</protein>
<organism evidence="1">
    <name type="scientific">marine sediment metagenome</name>
    <dbReference type="NCBI Taxonomy" id="412755"/>
    <lineage>
        <taxon>unclassified sequences</taxon>
        <taxon>metagenomes</taxon>
        <taxon>ecological metagenomes</taxon>
    </lineage>
</organism>
<sequence>TENVPSAREIMRTINEEVEDTAVQKEGLIFEVAKPWHFPARKYVPRNVIESISNSTLRGTDKYKLKVLKYTLESAWNHIEKNGLTKKVLEEAENPLICKICEKRFFEMKVFETHKCGYNVSRETSS</sequence>
<reference evidence="1" key="1">
    <citation type="journal article" date="2014" name="Front. Microbiol.">
        <title>High frequency of phylogenetically diverse reductive dehalogenase-homologous genes in deep subseafloor sedimentary metagenomes.</title>
        <authorList>
            <person name="Kawai M."/>
            <person name="Futagami T."/>
            <person name="Toyoda A."/>
            <person name="Takaki Y."/>
            <person name="Nishi S."/>
            <person name="Hori S."/>
            <person name="Arai W."/>
            <person name="Tsubouchi T."/>
            <person name="Morono Y."/>
            <person name="Uchiyama I."/>
            <person name="Ito T."/>
            <person name="Fujiyama A."/>
            <person name="Inagaki F."/>
            <person name="Takami H."/>
        </authorList>
    </citation>
    <scope>NUCLEOTIDE SEQUENCE</scope>
    <source>
        <strain evidence="1">Expedition CK06-06</strain>
    </source>
</reference>
<name>X1DPH7_9ZZZZ</name>
<gene>
    <name evidence="1" type="ORF">S01H4_62536</name>
</gene>
<evidence type="ECO:0000313" key="1">
    <source>
        <dbReference type="EMBL" id="GAH06894.1"/>
    </source>
</evidence>
<dbReference type="EMBL" id="BART01037352">
    <property type="protein sequence ID" value="GAH06894.1"/>
    <property type="molecule type" value="Genomic_DNA"/>
</dbReference>
<proteinExistence type="predicted"/>
<dbReference type="AlphaFoldDB" id="X1DPH7"/>